<dbReference type="GO" id="GO:0034220">
    <property type="term" value="P:monoatomic ion transmembrane transport"/>
    <property type="evidence" value="ECO:0007669"/>
    <property type="project" value="UniProtKB-KW"/>
</dbReference>
<dbReference type="GO" id="GO:0016020">
    <property type="term" value="C:membrane"/>
    <property type="evidence" value="ECO:0007669"/>
    <property type="project" value="UniProtKB-SubCell"/>
</dbReference>
<evidence type="ECO:0000256" key="7">
    <source>
        <dbReference type="ARBA" id="ARBA00023136"/>
    </source>
</evidence>
<accession>A0A2I0KZQ7</accession>
<evidence type="ECO:0000256" key="1">
    <source>
        <dbReference type="ARBA" id="ARBA00004141"/>
    </source>
</evidence>
<reference evidence="10 11" key="1">
    <citation type="submission" date="2017-11" db="EMBL/GenBank/DDBJ databases">
        <title>De-novo sequencing of pomegranate (Punica granatum L.) genome.</title>
        <authorList>
            <person name="Akparov Z."/>
            <person name="Amiraslanov A."/>
            <person name="Hajiyeva S."/>
            <person name="Abbasov M."/>
            <person name="Kaur K."/>
            <person name="Hamwieh A."/>
            <person name="Solovyev V."/>
            <person name="Salamov A."/>
            <person name="Braich B."/>
            <person name="Kosarev P."/>
            <person name="Mahmoud A."/>
            <person name="Hajiyev E."/>
            <person name="Babayeva S."/>
            <person name="Izzatullayeva V."/>
            <person name="Mammadov A."/>
            <person name="Mammadov A."/>
            <person name="Sharifova S."/>
            <person name="Ojaghi J."/>
            <person name="Eynullazada K."/>
            <person name="Bayramov B."/>
            <person name="Abdulazimova A."/>
            <person name="Shahmuradov I."/>
        </authorList>
    </citation>
    <scope>NUCLEOTIDE SEQUENCE [LARGE SCALE GENOMIC DNA]</scope>
    <source>
        <strain evidence="11">cv. AG2017</strain>
        <tissue evidence="10">Leaf</tissue>
    </source>
</reference>
<dbReference type="GO" id="GO:0015743">
    <property type="term" value="P:malate transport"/>
    <property type="evidence" value="ECO:0007669"/>
    <property type="project" value="InterPro"/>
</dbReference>
<organism evidence="10 11">
    <name type="scientific">Punica granatum</name>
    <name type="common">Pomegranate</name>
    <dbReference type="NCBI Taxonomy" id="22663"/>
    <lineage>
        <taxon>Eukaryota</taxon>
        <taxon>Viridiplantae</taxon>
        <taxon>Streptophyta</taxon>
        <taxon>Embryophyta</taxon>
        <taxon>Tracheophyta</taxon>
        <taxon>Spermatophyta</taxon>
        <taxon>Magnoliopsida</taxon>
        <taxon>eudicotyledons</taxon>
        <taxon>Gunneridae</taxon>
        <taxon>Pentapetalae</taxon>
        <taxon>rosids</taxon>
        <taxon>malvids</taxon>
        <taxon>Myrtales</taxon>
        <taxon>Lythraceae</taxon>
        <taxon>Punica</taxon>
    </lineage>
</organism>
<evidence type="ECO:0000256" key="4">
    <source>
        <dbReference type="ARBA" id="ARBA00022692"/>
    </source>
</evidence>
<dbReference type="PANTHER" id="PTHR31086">
    <property type="entry name" value="ALUMINUM-ACTIVATED MALATE TRANSPORTER 10"/>
    <property type="match status" value="1"/>
</dbReference>
<keyword evidence="8" id="KW-0407">Ion channel</keyword>
<comment type="subcellular location">
    <subcellularLocation>
        <location evidence="1">Membrane</location>
        <topology evidence="1">Multi-pass membrane protein</topology>
    </subcellularLocation>
</comment>
<dbReference type="AlphaFoldDB" id="A0A2I0KZQ7"/>
<dbReference type="STRING" id="22663.A0A2I0KZQ7"/>
<gene>
    <name evidence="10" type="ORF">CRG98_006304</name>
</gene>
<evidence type="ECO:0000256" key="8">
    <source>
        <dbReference type="ARBA" id="ARBA00023303"/>
    </source>
</evidence>
<evidence type="ECO:0000313" key="10">
    <source>
        <dbReference type="EMBL" id="PKI73366.1"/>
    </source>
</evidence>
<evidence type="ECO:0000256" key="2">
    <source>
        <dbReference type="ARBA" id="ARBA00007079"/>
    </source>
</evidence>
<keyword evidence="3" id="KW-0813">Transport</keyword>
<dbReference type="Proteomes" id="UP000233551">
    <property type="component" value="Unassembled WGS sequence"/>
</dbReference>
<evidence type="ECO:0000256" key="5">
    <source>
        <dbReference type="ARBA" id="ARBA00022989"/>
    </source>
</evidence>
<keyword evidence="6" id="KW-0406">Ion transport</keyword>
<keyword evidence="5 9" id="KW-1133">Transmembrane helix</keyword>
<dbReference type="Pfam" id="PF11744">
    <property type="entry name" value="ALMT"/>
    <property type="match status" value="1"/>
</dbReference>
<dbReference type="InterPro" id="IPR020966">
    <property type="entry name" value="ALMT"/>
</dbReference>
<keyword evidence="11" id="KW-1185">Reference proteome</keyword>
<feature type="transmembrane region" description="Helical" evidence="9">
    <location>
        <begin position="6"/>
        <end position="25"/>
    </location>
</feature>
<comment type="caution">
    <text evidence="10">The sequence shown here is derived from an EMBL/GenBank/DDBJ whole genome shotgun (WGS) entry which is preliminary data.</text>
</comment>
<name>A0A2I0KZQ7_PUNGR</name>
<protein>
    <submittedName>
        <fullName evidence="10">Uncharacterized protein</fullName>
    </submittedName>
</protein>
<keyword evidence="4 9" id="KW-0812">Transmembrane</keyword>
<sequence>MKARYNYGLVIFNLIFCLVSISGYRETELVKIAVQRVSTIILGSLMAMVVCPTSACSWVDLDLVEISSVIAVTSFLMDIVICIGKISEAVDELASLANFKVLSETAAVKAPSQRHQPVLHQGMVQPFSVITL</sequence>
<evidence type="ECO:0000313" key="11">
    <source>
        <dbReference type="Proteomes" id="UP000233551"/>
    </source>
</evidence>
<keyword evidence="7 9" id="KW-0472">Membrane</keyword>
<evidence type="ECO:0000256" key="9">
    <source>
        <dbReference type="SAM" id="Phobius"/>
    </source>
</evidence>
<evidence type="ECO:0000256" key="3">
    <source>
        <dbReference type="ARBA" id="ARBA00022448"/>
    </source>
</evidence>
<evidence type="ECO:0000256" key="6">
    <source>
        <dbReference type="ARBA" id="ARBA00023065"/>
    </source>
</evidence>
<dbReference type="EMBL" id="PGOL01000277">
    <property type="protein sequence ID" value="PKI73366.1"/>
    <property type="molecule type" value="Genomic_DNA"/>
</dbReference>
<comment type="similarity">
    <text evidence="2">Belongs to the aromatic acid exporter (TC 2.A.85) family.</text>
</comment>
<proteinExistence type="inferred from homology"/>